<comment type="caution">
    <text evidence="7">The sequence shown here is derived from an EMBL/GenBank/DDBJ whole genome shotgun (WGS) entry which is preliminary data.</text>
</comment>
<dbReference type="AlphaFoldDB" id="A0A506VCI6"/>
<feature type="transmembrane region" description="Helical" evidence="6">
    <location>
        <begin position="72"/>
        <end position="94"/>
    </location>
</feature>
<evidence type="ECO:0000313" key="8">
    <source>
        <dbReference type="Proteomes" id="UP000319523"/>
    </source>
</evidence>
<reference evidence="7 8" key="1">
    <citation type="submission" date="2019-06" db="EMBL/GenBank/DDBJ databases">
        <authorList>
            <person name="Yang Y."/>
        </authorList>
    </citation>
    <scope>NUCLEOTIDE SEQUENCE [LARGE SCALE GENOMIC DNA]</scope>
    <source>
        <strain evidence="7 8">BIT-26</strain>
    </source>
</reference>
<feature type="transmembrane region" description="Helical" evidence="6">
    <location>
        <begin position="277"/>
        <end position="299"/>
    </location>
</feature>
<feature type="transmembrane region" description="Helical" evidence="6">
    <location>
        <begin position="160"/>
        <end position="178"/>
    </location>
</feature>
<feature type="transmembrane region" description="Helical" evidence="6">
    <location>
        <begin position="12"/>
        <end position="31"/>
    </location>
</feature>
<evidence type="ECO:0000313" key="7">
    <source>
        <dbReference type="EMBL" id="TPW42703.1"/>
    </source>
</evidence>
<dbReference type="OrthoDB" id="9815248at2"/>
<evidence type="ECO:0000256" key="2">
    <source>
        <dbReference type="ARBA" id="ARBA00022475"/>
    </source>
</evidence>
<accession>A0A506VCI6</accession>
<keyword evidence="5 6" id="KW-0472">Membrane</keyword>
<dbReference type="EMBL" id="VHQI01000004">
    <property type="protein sequence ID" value="TPW42703.1"/>
    <property type="molecule type" value="Genomic_DNA"/>
</dbReference>
<evidence type="ECO:0000256" key="4">
    <source>
        <dbReference type="ARBA" id="ARBA00022989"/>
    </source>
</evidence>
<feature type="transmembrane region" description="Helical" evidence="6">
    <location>
        <begin position="235"/>
        <end position="256"/>
    </location>
</feature>
<feature type="transmembrane region" description="Helical" evidence="6">
    <location>
        <begin position="198"/>
        <end position="215"/>
    </location>
</feature>
<dbReference type="RefSeq" id="WP_141175675.1">
    <property type="nucleotide sequence ID" value="NZ_JBHUFX010000011.1"/>
</dbReference>
<feature type="transmembrane region" description="Helical" evidence="6">
    <location>
        <begin position="128"/>
        <end position="148"/>
    </location>
</feature>
<feature type="transmembrane region" description="Helical" evidence="6">
    <location>
        <begin position="37"/>
        <end position="60"/>
    </location>
</feature>
<evidence type="ECO:0000256" key="6">
    <source>
        <dbReference type="SAM" id="Phobius"/>
    </source>
</evidence>
<keyword evidence="8" id="KW-1185">Reference proteome</keyword>
<evidence type="ECO:0000256" key="1">
    <source>
        <dbReference type="ARBA" id="ARBA00004651"/>
    </source>
</evidence>
<proteinExistence type="predicted"/>
<sequence length="418" mass="47977">MKNFLLYGLATGFNRLGTFVVVPLLSLVLSVDDFGKFTLYAIIIQILTPVVSFNISSIIARESAENWRATLTFVNVFNKISLAIILLSLITIFIERYVFFEILIYSLFEALFLVNTTLVRFKNTTENFFYISFAKVILLLILLGGVWFFNKSLLGNIHNLILIFSFSNIVVAIPYVKATFLKNAHLFNSLKYICKKKYILYFALGLMPHIIAQWITSGSDRFIVKFFCGNISLGIYSFIYSIAAAFMLINSALALGMPQLCVSNYKNYTSYSFYKKYLMVISIFWAFFVMAVVICSPIFPARYNFNSSLPEFIFISVGMYYLSFYYYYSSFIFYERRSKELSFITVKVAVINIVITIILTATVGILGTAISTAISYFVYSFYTYRAVLKDQYVKGLFFPLIISLFIALLAFLINKFFL</sequence>
<feature type="transmembrane region" description="Helical" evidence="6">
    <location>
        <begin position="349"/>
        <end position="376"/>
    </location>
</feature>
<comment type="subcellular location">
    <subcellularLocation>
        <location evidence="1">Cell membrane</location>
        <topology evidence="1">Multi-pass membrane protein</topology>
    </subcellularLocation>
</comment>
<dbReference type="Proteomes" id="UP000319523">
    <property type="component" value="Unassembled WGS sequence"/>
</dbReference>
<dbReference type="GO" id="GO:0005886">
    <property type="term" value="C:plasma membrane"/>
    <property type="evidence" value="ECO:0007669"/>
    <property type="project" value="UniProtKB-SubCell"/>
</dbReference>
<feature type="transmembrane region" description="Helical" evidence="6">
    <location>
        <begin position="396"/>
        <end position="417"/>
    </location>
</feature>
<keyword evidence="2" id="KW-1003">Cell membrane</keyword>
<keyword evidence="3 6" id="KW-0812">Transmembrane</keyword>
<gene>
    <name evidence="7" type="ORF">FKM52_07970</name>
</gene>
<evidence type="ECO:0000256" key="3">
    <source>
        <dbReference type="ARBA" id="ARBA00022692"/>
    </source>
</evidence>
<protein>
    <submittedName>
        <fullName evidence="7">Oligosaccharide flippase family protein</fullName>
    </submittedName>
</protein>
<name>A0A506VCI6_9GAMM</name>
<feature type="transmembrane region" description="Helical" evidence="6">
    <location>
        <begin position="311"/>
        <end position="328"/>
    </location>
</feature>
<organism evidence="7 8">
    <name type="scientific">Mixta tenebrionis</name>
    <dbReference type="NCBI Taxonomy" id="2562439"/>
    <lineage>
        <taxon>Bacteria</taxon>
        <taxon>Pseudomonadati</taxon>
        <taxon>Pseudomonadota</taxon>
        <taxon>Gammaproteobacteria</taxon>
        <taxon>Enterobacterales</taxon>
        <taxon>Erwiniaceae</taxon>
        <taxon>Mixta</taxon>
    </lineage>
</organism>
<dbReference type="InterPro" id="IPR050833">
    <property type="entry name" value="Poly_Biosynth_Transport"/>
</dbReference>
<dbReference type="PANTHER" id="PTHR30250:SF11">
    <property type="entry name" value="O-ANTIGEN TRANSPORTER-RELATED"/>
    <property type="match status" value="1"/>
</dbReference>
<evidence type="ECO:0000256" key="5">
    <source>
        <dbReference type="ARBA" id="ARBA00023136"/>
    </source>
</evidence>
<keyword evidence="4 6" id="KW-1133">Transmembrane helix</keyword>
<dbReference type="PANTHER" id="PTHR30250">
    <property type="entry name" value="PST FAMILY PREDICTED COLANIC ACID TRANSPORTER"/>
    <property type="match status" value="1"/>
</dbReference>
<feature type="transmembrane region" description="Helical" evidence="6">
    <location>
        <begin position="100"/>
        <end position="121"/>
    </location>
</feature>